<accession>Q2LR90</accession>
<dbReference type="InterPro" id="IPR002695">
    <property type="entry name" value="PurH-like"/>
</dbReference>
<dbReference type="GO" id="GO:0003937">
    <property type="term" value="F:IMP cyclohydrolase activity"/>
    <property type="evidence" value="ECO:0007669"/>
    <property type="project" value="UniProtKB-UniRule"/>
</dbReference>
<dbReference type="FunFam" id="3.40.140.20:FF:000002">
    <property type="entry name" value="Bifunctional purine biosynthesis protein PurH"/>
    <property type="match status" value="1"/>
</dbReference>
<dbReference type="UniPathway" id="UPA00074">
    <property type="reaction ID" value="UER00133"/>
</dbReference>
<dbReference type="GO" id="GO:0005829">
    <property type="term" value="C:cytosol"/>
    <property type="evidence" value="ECO:0007669"/>
    <property type="project" value="TreeGrafter"/>
</dbReference>
<reference evidence="12 13" key="1">
    <citation type="journal article" date="2007" name="Proc. Natl. Acad. Sci. U.S.A.">
        <title>The genome of Syntrophus aciditrophicus: life at the thermodynamic limit of microbial growth.</title>
        <authorList>
            <person name="McInerney M.J."/>
            <person name="Rohlin L."/>
            <person name="Mouttaki H."/>
            <person name="Kim U."/>
            <person name="Krupp R.S."/>
            <person name="Rios-Hernandez L."/>
            <person name="Sieber J."/>
            <person name="Struchtemeyer C.G."/>
            <person name="Bhattacharyya A."/>
            <person name="Campbell J.W."/>
            <person name="Gunsalus R.P."/>
        </authorList>
    </citation>
    <scope>NUCLEOTIDE SEQUENCE [LARGE SCALE GENOMIC DNA]</scope>
    <source>
        <strain evidence="12 13">SB</strain>
    </source>
</reference>
<evidence type="ECO:0000256" key="9">
    <source>
        <dbReference type="ARBA" id="ARBA00050687"/>
    </source>
</evidence>
<evidence type="ECO:0000256" key="8">
    <source>
        <dbReference type="ARBA" id="ARBA00050488"/>
    </source>
</evidence>
<comment type="catalytic activity">
    <reaction evidence="9 10">
        <text>IMP + H2O = 5-formamido-1-(5-phospho-D-ribosyl)imidazole-4-carboxamide</text>
        <dbReference type="Rhea" id="RHEA:18445"/>
        <dbReference type="ChEBI" id="CHEBI:15377"/>
        <dbReference type="ChEBI" id="CHEBI:58053"/>
        <dbReference type="ChEBI" id="CHEBI:58467"/>
        <dbReference type="EC" id="3.5.4.10"/>
    </reaction>
</comment>
<dbReference type="PIRSF" id="PIRSF000414">
    <property type="entry name" value="AICARFT_IMPCHas"/>
    <property type="match status" value="1"/>
</dbReference>
<keyword evidence="13" id="KW-1185">Reference proteome</keyword>
<comment type="catalytic activity">
    <reaction evidence="8 10">
        <text>(6R)-10-formyltetrahydrofolate + 5-amino-1-(5-phospho-beta-D-ribosyl)imidazole-4-carboxamide = 5-formamido-1-(5-phospho-D-ribosyl)imidazole-4-carboxamide + (6S)-5,6,7,8-tetrahydrofolate</text>
        <dbReference type="Rhea" id="RHEA:22192"/>
        <dbReference type="ChEBI" id="CHEBI:57453"/>
        <dbReference type="ChEBI" id="CHEBI:58467"/>
        <dbReference type="ChEBI" id="CHEBI:58475"/>
        <dbReference type="ChEBI" id="CHEBI:195366"/>
        <dbReference type="EC" id="2.1.2.3"/>
    </reaction>
</comment>
<dbReference type="FunFam" id="3.40.140.20:FF:000001">
    <property type="entry name" value="Bifunctional purine biosynthesis protein PurH"/>
    <property type="match status" value="1"/>
</dbReference>
<sequence length="528" mass="58341">MRRGIMNLNEIKRVLISVTDKTGIVEFAQGLSQFGVEILSTGGTAAQLRMNGLSVRDVSDYTGFPEMMDGRLKTLHPKIHGGLLALRDQDSHREAARNHGIDMIDMVVINLYRFEDTVAREGCSLDEAIENIDIGGPTMLRAAAKNYRFVSVVTDPADYTSILEEMKQEGGKISETTNFELSVKTFQLTARYDAAISNYLGKLTPYGGDSKTFSDTLTMQFKKAQDLRYGENPHQQAVFYREHNPFPASIANARQLHGKELSYNNIMDSDAAWNMVSDFILPAAVIMKHANPCGAATASQDLSEAYRKAMETDPISAFGGIVALNRPIDKKTAEEIAKTFLEVIIAPGFEEEALNLLQAKKNVRLLQISGEYQRECLGLDFRRVVGGLLVQERDMDSFDIRTAKIVTRRVPTEEEYQALDFAWRVVKHVKSNAIVFTARDQLVGVGAGQMSRVDSVKIAKMKAILPTKGCVLGSDAFFPFRDGVDMAAEAGITAIIQPGGSVRDEEAIEAANEHGMAMIFAGIRHFKH</sequence>
<dbReference type="SMART" id="SM00798">
    <property type="entry name" value="AICARFT_IMPCHas"/>
    <property type="match status" value="1"/>
</dbReference>
<dbReference type="InterPro" id="IPR024051">
    <property type="entry name" value="AICAR_Tfase_dup_dom_sf"/>
</dbReference>
<gene>
    <name evidence="10" type="primary">purH</name>
    <name evidence="12" type="ORF">SYN_02440</name>
</gene>
<dbReference type="EC" id="2.1.2.3" evidence="10"/>
<organism evidence="12 13">
    <name type="scientific">Syntrophus aciditrophicus (strain SB)</name>
    <dbReference type="NCBI Taxonomy" id="56780"/>
    <lineage>
        <taxon>Bacteria</taxon>
        <taxon>Pseudomonadati</taxon>
        <taxon>Thermodesulfobacteriota</taxon>
        <taxon>Syntrophia</taxon>
        <taxon>Syntrophales</taxon>
        <taxon>Syntrophaceae</taxon>
        <taxon>Syntrophus</taxon>
    </lineage>
</organism>
<dbReference type="SUPFAM" id="SSF52335">
    <property type="entry name" value="Methylglyoxal synthase-like"/>
    <property type="match status" value="1"/>
</dbReference>
<dbReference type="Pfam" id="PF01808">
    <property type="entry name" value="AICARFT_IMPCHas"/>
    <property type="match status" value="1"/>
</dbReference>
<evidence type="ECO:0000256" key="2">
    <source>
        <dbReference type="ARBA" id="ARBA00004954"/>
    </source>
</evidence>
<dbReference type="HAMAP" id="MF_00139">
    <property type="entry name" value="PurH"/>
    <property type="match status" value="1"/>
</dbReference>
<evidence type="ECO:0000256" key="10">
    <source>
        <dbReference type="HAMAP-Rule" id="MF_00139"/>
    </source>
</evidence>
<keyword evidence="7 10" id="KW-0511">Multifunctional enzyme</keyword>
<comment type="pathway">
    <text evidence="1 10">Purine metabolism; IMP biosynthesis via de novo pathway; IMP from 5-formamido-1-(5-phospho-D-ribosyl)imidazole-4-carboxamide: step 1/1.</text>
</comment>
<dbReference type="InParanoid" id="Q2LR90"/>
<dbReference type="InterPro" id="IPR016193">
    <property type="entry name" value="Cytidine_deaminase-like"/>
</dbReference>
<dbReference type="PANTHER" id="PTHR11692:SF0">
    <property type="entry name" value="BIFUNCTIONAL PURINE BIOSYNTHESIS PROTEIN ATIC"/>
    <property type="match status" value="1"/>
</dbReference>
<protein>
    <recommendedName>
        <fullName evidence="10">Bifunctional purine biosynthesis protein PurH</fullName>
    </recommendedName>
    <domain>
        <recommendedName>
            <fullName evidence="10">Phosphoribosylaminoimidazolecarboxamide formyltransferase</fullName>
            <ecNumber evidence="10">2.1.2.3</ecNumber>
        </recommendedName>
        <alternativeName>
            <fullName evidence="10">AICAR transformylase</fullName>
        </alternativeName>
    </domain>
    <domain>
        <recommendedName>
            <fullName evidence="10">IMP cyclohydrolase</fullName>
            <ecNumber evidence="10">3.5.4.10</ecNumber>
        </recommendedName>
        <alternativeName>
            <fullName evidence="10">ATIC</fullName>
        </alternativeName>
        <alternativeName>
            <fullName evidence="10">IMP synthase</fullName>
        </alternativeName>
        <alternativeName>
            <fullName evidence="10">Inosinicase</fullName>
        </alternativeName>
    </domain>
</protein>
<dbReference type="Gene3D" id="3.40.50.1380">
    <property type="entry name" value="Methylglyoxal synthase-like domain"/>
    <property type="match status" value="1"/>
</dbReference>
<dbReference type="InterPro" id="IPR011607">
    <property type="entry name" value="MGS-like_dom"/>
</dbReference>
<dbReference type="STRING" id="56780.SYN_02440"/>
<evidence type="ECO:0000256" key="3">
    <source>
        <dbReference type="ARBA" id="ARBA00007667"/>
    </source>
</evidence>
<keyword evidence="6 10" id="KW-0378">Hydrolase</keyword>
<dbReference type="GO" id="GO:0006189">
    <property type="term" value="P:'de novo' IMP biosynthetic process"/>
    <property type="evidence" value="ECO:0007669"/>
    <property type="project" value="UniProtKB-UniRule"/>
</dbReference>
<dbReference type="PANTHER" id="PTHR11692">
    <property type="entry name" value="BIFUNCTIONAL PURINE BIOSYNTHESIS PROTEIN PURH"/>
    <property type="match status" value="1"/>
</dbReference>
<dbReference type="SMART" id="SM00851">
    <property type="entry name" value="MGS"/>
    <property type="match status" value="1"/>
</dbReference>
<proteinExistence type="inferred from homology"/>
<dbReference type="Proteomes" id="UP000001933">
    <property type="component" value="Chromosome"/>
</dbReference>
<comment type="domain">
    <text evidence="10">The IMP cyclohydrolase activity resides in the N-terminal region.</text>
</comment>
<dbReference type="Gene3D" id="3.40.140.20">
    <property type="match status" value="2"/>
</dbReference>
<dbReference type="NCBIfam" id="TIGR00355">
    <property type="entry name" value="purH"/>
    <property type="match status" value="1"/>
</dbReference>
<comment type="similarity">
    <text evidence="3 10">Belongs to the PurH family.</text>
</comment>
<dbReference type="EC" id="3.5.4.10" evidence="10"/>
<keyword evidence="4 10" id="KW-0808">Transferase</keyword>
<dbReference type="PROSITE" id="PS51855">
    <property type="entry name" value="MGS"/>
    <property type="match status" value="1"/>
</dbReference>
<dbReference type="GO" id="GO:0004643">
    <property type="term" value="F:phosphoribosylaminoimidazolecarboxamide formyltransferase activity"/>
    <property type="evidence" value="ECO:0007669"/>
    <property type="project" value="UniProtKB-UniRule"/>
</dbReference>
<dbReference type="eggNOG" id="COG0138">
    <property type="taxonomic scope" value="Bacteria"/>
</dbReference>
<evidence type="ECO:0000313" key="12">
    <source>
        <dbReference type="EMBL" id="ABC76603.1"/>
    </source>
</evidence>
<evidence type="ECO:0000256" key="7">
    <source>
        <dbReference type="ARBA" id="ARBA00023268"/>
    </source>
</evidence>
<evidence type="ECO:0000256" key="5">
    <source>
        <dbReference type="ARBA" id="ARBA00022755"/>
    </source>
</evidence>
<keyword evidence="5 10" id="KW-0658">Purine biosynthesis</keyword>
<dbReference type="FunFam" id="3.40.50.1380:FF:000001">
    <property type="entry name" value="Bifunctional purine biosynthesis protein PurH"/>
    <property type="match status" value="1"/>
</dbReference>
<evidence type="ECO:0000313" key="13">
    <source>
        <dbReference type="Proteomes" id="UP000001933"/>
    </source>
</evidence>
<evidence type="ECO:0000259" key="11">
    <source>
        <dbReference type="PROSITE" id="PS51855"/>
    </source>
</evidence>
<dbReference type="FunCoup" id="Q2LR90">
    <property type="interactions" value="451"/>
</dbReference>
<name>Q2LR90_SYNAS</name>
<dbReference type="EMBL" id="CP000252">
    <property type="protein sequence ID" value="ABC76603.1"/>
    <property type="molecule type" value="Genomic_DNA"/>
</dbReference>
<dbReference type="HOGENOM" id="CLU_016316_5_2_7"/>
<dbReference type="AlphaFoldDB" id="Q2LR90"/>
<dbReference type="CDD" id="cd01421">
    <property type="entry name" value="IMPCH"/>
    <property type="match status" value="1"/>
</dbReference>
<dbReference type="KEGG" id="sat:SYN_02440"/>
<dbReference type="NCBIfam" id="NF002049">
    <property type="entry name" value="PRK00881.1"/>
    <property type="match status" value="1"/>
</dbReference>
<feature type="domain" description="MGS-like" evidence="11">
    <location>
        <begin position="6"/>
        <end position="154"/>
    </location>
</feature>
<evidence type="ECO:0000256" key="4">
    <source>
        <dbReference type="ARBA" id="ARBA00022679"/>
    </source>
</evidence>
<comment type="pathway">
    <text evidence="2 10">Purine metabolism; IMP biosynthesis via de novo pathway; 5-formamido-1-(5-phospho-D-ribosyl)imidazole-4-carboxamide from 5-amino-1-(5-phospho-D-ribosyl)imidazole-4-carboxamide (10-formyl THF route): step 1/1.</text>
</comment>
<dbReference type="InterPro" id="IPR036914">
    <property type="entry name" value="MGS-like_dom_sf"/>
</dbReference>
<evidence type="ECO:0000256" key="6">
    <source>
        <dbReference type="ARBA" id="ARBA00022801"/>
    </source>
</evidence>
<evidence type="ECO:0000256" key="1">
    <source>
        <dbReference type="ARBA" id="ARBA00004844"/>
    </source>
</evidence>
<dbReference type="SUPFAM" id="SSF53927">
    <property type="entry name" value="Cytidine deaminase-like"/>
    <property type="match status" value="1"/>
</dbReference>
<dbReference type="Pfam" id="PF02142">
    <property type="entry name" value="MGS"/>
    <property type="match status" value="1"/>
</dbReference>